<evidence type="ECO:0000256" key="1">
    <source>
        <dbReference type="SAM" id="Phobius"/>
    </source>
</evidence>
<reference evidence="2 3" key="1">
    <citation type="journal article" date="2015" name="Sci. Rep.">
        <title>The power of single molecule real-time sequencing technology in the de novo assembly of a eukaryotic genome.</title>
        <authorList>
            <person name="Sakai H."/>
            <person name="Naito K."/>
            <person name="Ogiso-Tanaka E."/>
            <person name="Takahashi Y."/>
            <person name="Iseki K."/>
            <person name="Muto C."/>
            <person name="Satou K."/>
            <person name="Teruya K."/>
            <person name="Shiroma A."/>
            <person name="Shimoji M."/>
            <person name="Hirano T."/>
            <person name="Itoh T."/>
            <person name="Kaga A."/>
            <person name="Tomooka N."/>
        </authorList>
    </citation>
    <scope>NUCLEOTIDE SEQUENCE [LARGE SCALE GENOMIC DNA]</scope>
    <source>
        <strain evidence="3">cv. Shumari</strain>
    </source>
</reference>
<evidence type="ECO:0000313" key="2">
    <source>
        <dbReference type="EMBL" id="BAT85580.1"/>
    </source>
</evidence>
<dbReference type="AlphaFoldDB" id="A0A0S3RYC2"/>
<feature type="transmembrane region" description="Helical" evidence="1">
    <location>
        <begin position="27"/>
        <end position="57"/>
    </location>
</feature>
<gene>
    <name evidence="2" type="primary">Vigan.04G314200</name>
    <name evidence="2" type="ORF">VIGAN_04314200</name>
</gene>
<evidence type="ECO:0000313" key="3">
    <source>
        <dbReference type="Proteomes" id="UP000291084"/>
    </source>
</evidence>
<organism evidence="2 3">
    <name type="scientific">Vigna angularis var. angularis</name>
    <dbReference type="NCBI Taxonomy" id="157739"/>
    <lineage>
        <taxon>Eukaryota</taxon>
        <taxon>Viridiplantae</taxon>
        <taxon>Streptophyta</taxon>
        <taxon>Embryophyta</taxon>
        <taxon>Tracheophyta</taxon>
        <taxon>Spermatophyta</taxon>
        <taxon>Magnoliopsida</taxon>
        <taxon>eudicotyledons</taxon>
        <taxon>Gunneridae</taxon>
        <taxon>Pentapetalae</taxon>
        <taxon>rosids</taxon>
        <taxon>fabids</taxon>
        <taxon>Fabales</taxon>
        <taxon>Fabaceae</taxon>
        <taxon>Papilionoideae</taxon>
        <taxon>50 kb inversion clade</taxon>
        <taxon>NPAAA clade</taxon>
        <taxon>indigoferoid/millettioid clade</taxon>
        <taxon>Phaseoleae</taxon>
        <taxon>Vigna</taxon>
    </lineage>
</organism>
<keyword evidence="1" id="KW-0472">Membrane</keyword>
<proteinExistence type="predicted"/>
<keyword evidence="1" id="KW-0812">Transmembrane</keyword>
<protein>
    <submittedName>
        <fullName evidence="2">Uncharacterized protein</fullName>
    </submittedName>
</protein>
<dbReference type="EMBL" id="AP015037">
    <property type="protein sequence ID" value="BAT85580.1"/>
    <property type="molecule type" value="Genomic_DNA"/>
</dbReference>
<sequence length="69" mass="7637">MAVDEIGISSPTSFSYYYSSSGSFESLWSAILGLPWVEVVAICANLTLFIVFVFVLLARRVVVCIDFVH</sequence>
<name>A0A0S3RYC2_PHAAN</name>
<keyword evidence="3" id="KW-1185">Reference proteome</keyword>
<keyword evidence="1" id="KW-1133">Transmembrane helix</keyword>
<accession>A0A0S3RYC2</accession>
<dbReference type="Proteomes" id="UP000291084">
    <property type="component" value="Chromosome 4"/>
</dbReference>